<accession>S4RQ49</accession>
<evidence type="ECO:0000256" key="1">
    <source>
        <dbReference type="SAM" id="Phobius"/>
    </source>
</evidence>
<keyword evidence="1" id="KW-0472">Membrane</keyword>
<protein>
    <submittedName>
        <fullName evidence="2">Uncharacterized protein</fullName>
    </submittedName>
</protein>
<organism evidence="2">
    <name type="scientific">Petromyzon marinus</name>
    <name type="common">Sea lamprey</name>
    <dbReference type="NCBI Taxonomy" id="7757"/>
    <lineage>
        <taxon>Eukaryota</taxon>
        <taxon>Metazoa</taxon>
        <taxon>Chordata</taxon>
        <taxon>Craniata</taxon>
        <taxon>Vertebrata</taxon>
        <taxon>Cyclostomata</taxon>
        <taxon>Hyperoartia</taxon>
        <taxon>Petromyzontiformes</taxon>
        <taxon>Petromyzontidae</taxon>
        <taxon>Petromyzon</taxon>
    </lineage>
</organism>
<reference evidence="2" key="2">
    <citation type="submission" date="2025-09" db="UniProtKB">
        <authorList>
            <consortium name="Ensembl"/>
        </authorList>
    </citation>
    <scope>IDENTIFICATION</scope>
</reference>
<feature type="transmembrane region" description="Helical" evidence="1">
    <location>
        <begin position="32"/>
        <end position="53"/>
    </location>
</feature>
<evidence type="ECO:0000313" key="2">
    <source>
        <dbReference type="Ensembl" id="ENSPMAP00000007335.1"/>
    </source>
</evidence>
<keyword evidence="1" id="KW-1133">Transmembrane helix</keyword>
<dbReference type="Ensembl" id="ENSPMAT00000007367.1">
    <property type="protein sequence ID" value="ENSPMAP00000007335.1"/>
    <property type="gene ID" value="ENSPMAG00000006649.1"/>
</dbReference>
<keyword evidence="1" id="KW-0812">Transmembrane</keyword>
<dbReference type="HOGENOM" id="CLU_2947879_0_0_1"/>
<reference evidence="2" key="1">
    <citation type="submission" date="2025-08" db="UniProtKB">
        <authorList>
            <consortium name="Ensembl"/>
        </authorList>
    </citation>
    <scope>IDENTIFICATION</scope>
</reference>
<name>S4RQ49_PETMA</name>
<dbReference type="AlphaFoldDB" id="S4RQ49"/>
<sequence>MQCCSLLPGSAAVSGIHHTLKAANKAVSFHVIGILMRLNSVIVVWVGHGFTVLELKPLSF</sequence>
<proteinExistence type="predicted"/>